<evidence type="ECO:0000256" key="5">
    <source>
        <dbReference type="ARBA" id="ARBA00022862"/>
    </source>
</evidence>
<dbReference type="InterPro" id="IPR013766">
    <property type="entry name" value="Thioredoxin_domain"/>
</dbReference>
<evidence type="ECO:0000256" key="2">
    <source>
        <dbReference type="ARBA" id="ARBA00011245"/>
    </source>
</evidence>
<evidence type="ECO:0000256" key="10">
    <source>
        <dbReference type="ARBA" id="ARBA00038489"/>
    </source>
</evidence>
<name>Q6MF34_PARUW</name>
<evidence type="ECO:0000256" key="13">
    <source>
        <dbReference type="PIRSR" id="PIRSR000239-1"/>
    </source>
</evidence>
<evidence type="ECO:0000313" key="16">
    <source>
        <dbReference type="Proteomes" id="UP000000529"/>
    </source>
</evidence>
<evidence type="ECO:0000256" key="3">
    <source>
        <dbReference type="ARBA" id="ARBA00013017"/>
    </source>
</evidence>
<keyword evidence="5" id="KW-0049">Antioxidant</keyword>
<dbReference type="CDD" id="cd03017">
    <property type="entry name" value="PRX_BCP"/>
    <property type="match status" value="1"/>
</dbReference>
<organism evidence="15 16">
    <name type="scientific">Protochlamydia amoebophila (strain UWE25)</name>
    <dbReference type="NCBI Taxonomy" id="264201"/>
    <lineage>
        <taxon>Bacteria</taxon>
        <taxon>Pseudomonadati</taxon>
        <taxon>Chlamydiota</taxon>
        <taxon>Chlamydiia</taxon>
        <taxon>Parachlamydiales</taxon>
        <taxon>Parachlamydiaceae</taxon>
        <taxon>Candidatus Protochlamydia</taxon>
    </lineage>
</organism>
<evidence type="ECO:0000313" key="15">
    <source>
        <dbReference type="EMBL" id="CAF22815.1"/>
    </source>
</evidence>
<dbReference type="GO" id="GO:0034599">
    <property type="term" value="P:cellular response to oxidative stress"/>
    <property type="evidence" value="ECO:0007669"/>
    <property type="project" value="TreeGrafter"/>
</dbReference>
<feature type="active site" description="Cysteine sulfenic acid (-SOH) intermediate; for peroxidase activity" evidence="13">
    <location>
        <position position="47"/>
    </location>
</feature>
<dbReference type="OrthoDB" id="9812811at2"/>
<dbReference type="InterPro" id="IPR036249">
    <property type="entry name" value="Thioredoxin-like_sf"/>
</dbReference>
<gene>
    <name evidence="15" type="ORF">PC_RS00440</name>
</gene>
<reference evidence="15 16" key="1">
    <citation type="journal article" date="2004" name="Science">
        <title>Illuminating the evolutionary history of chlamydiae.</title>
        <authorList>
            <person name="Horn M."/>
            <person name="Collingro A."/>
            <person name="Schmitz-Esser S."/>
            <person name="Beier C.L."/>
            <person name="Purkhold U."/>
            <person name="Fartmann B."/>
            <person name="Brandt P."/>
            <person name="Nyakatura G.J."/>
            <person name="Droege M."/>
            <person name="Frishman D."/>
            <person name="Rattei T."/>
            <person name="Mewes H."/>
            <person name="Wagner M."/>
        </authorList>
    </citation>
    <scope>NUCLEOTIDE SEQUENCE [LARGE SCALE GENOMIC DNA]</scope>
    <source>
        <strain evidence="15 16">UWE25</strain>
    </source>
</reference>
<evidence type="ECO:0000256" key="1">
    <source>
        <dbReference type="ARBA" id="ARBA00003330"/>
    </source>
</evidence>
<keyword evidence="8" id="KW-0676">Redox-active center</keyword>
<comment type="similarity">
    <text evidence="10">Belongs to the peroxiredoxin family. BCP/PrxQ subfamily.</text>
</comment>
<accession>Q6MF34</accession>
<dbReference type="KEGG" id="pcu:PC_RS00440"/>
<keyword evidence="7" id="KW-1015">Disulfide bond</keyword>
<comment type="catalytic activity">
    <reaction evidence="12">
        <text>a hydroperoxide + [thioredoxin]-dithiol = an alcohol + [thioredoxin]-disulfide + H2O</text>
        <dbReference type="Rhea" id="RHEA:62620"/>
        <dbReference type="Rhea" id="RHEA-COMP:10698"/>
        <dbReference type="Rhea" id="RHEA-COMP:10700"/>
        <dbReference type="ChEBI" id="CHEBI:15377"/>
        <dbReference type="ChEBI" id="CHEBI:29950"/>
        <dbReference type="ChEBI" id="CHEBI:30879"/>
        <dbReference type="ChEBI" id="CHEBI:35924"/>
        <dbReference type="ChEBI" id="CHEBI:50058"/>
        <dbReference type="EC" id="1.11.1.24"/>
    </reaction>
</comment>
<dbReference type="GO" id="GO:0008379">
    <property type="term" value="F:thioredoxin peroxidase activity"/>
    <property type="evidence" value="ECO:0007669"/>
    <property type="project" value="TreeGrafter"/>
</dbReference>
<comment type="subunit">
    <text evidence="2">Monomer.</text>
</comment>
<evidence type="ECO:0000256" key="11">
    <source>
        <dbReference type="ARBA" id="ARBA00042639"/>
    </source>
</evidence>
<evidence type="ECO:0000259" key="14">
    <source>
        <dbReference type="PROSITE" id="PS51352"/>
    </source>
</evidence>
<dbReference type="Proteomes" id="UP000000529">
    <property type="component" value="Chromosome"/>
</dbReference>
<dbReference type="PANTHER" id="PTHR42801">
    <property type="entry name" value="THIOREDOXIN-DEPENDENT PEROXIDE REDUCTASE"/>
    <property type="match status" value="1"/>
</dbReference>
<evidence type="ECO:0000256" key="9">
    <source>
        <dbReference type="ARBA" id="ARBA00032824"/>
    </source>
</evidence>
<dbReference type="Pfam" id="PF00578">
    <property type="entry name" value="AhpC-TSA"/>
    <property type="match status" value="1"/>
</dbReference>
<evidence type="ECO:0000256" key="6">
    <source>
        <dbReference type="ARBA" id="ARBA00023002"/>
    </source>
</evidence>
<evidence type="ECO:0000256" key="8">
    <source>
        <dbReference type="ARBA" id="ARBA00023284"/>
    </source>
</evidence>
<dbReference type="AlphaFoldDB" id="Q6MF34"/>
<proteinExistence type="inferred from homology"/>
<comment type="function">
    <text evidence="1">Thiol-specific peroxidase that catalyzes the reduction of hydrogen peroxide and organic hydroperoxides to water and alcohols, respectively. Plays a role in cell protection against oxidative stress by detoxifying peroxides and as sensor of hydrogen peroxide-mediated signaling events.</text>
</comment>
<dbReference type="PROSITE" id="PS51352">
    <property type="entry name" value="THIOREDOXIN_2"/>
    <property type="match status" value="1"/>
</dbReference>
<keyword evidence="4" id="KW-0575">Peroxidase</keyword>
<dbReference type="FunFam" id="3.40.30.10:FF:000007">
    <property type="entry name" value="Thioredoxin-dependent thiol peroxidase"/>
    <property type="match status" value="1"/>
</dbReference>
<keyword evidence="6" id="KW-0560">Oxidoreductase</keyword>
<feature type="domain" description="Thioredoxin" evidence="14">
    <location>
        <begin position="5"/>
        <end position="158"/>
    </location>
</feature>
<evidence type="ECO:0000256" key="7">
    <source>
        <dbReference type="ARBA" id="ARBA00023157"/>
    </source>
</evidence>
<dbReference type="Gene3D" id="3.40.30.10">
    <property type="entry name" value="Glutaredoxin"/>
    <property type="match status" value="1"/>
</dbReference>
<dbReference type="eggNOG" id="COG1225">
    <property type="taxonomic scope" value="Bacteria"/>
</dbReference>
<dbReference type="InterPro" id="IPR050924">
    <property type="entry name" value="Peroxiredoxin_BCP/PrxQ"/>
</dbReference>
<dbReference type="GO" id="GO:0045454">
    <property type="term" value="P:cell redox homeostasis"/>
    <property type="evidence" value="ECO:0007669"/>
    <property type="project" value="TreeGrafter"/>
</dbReference>
<dbReference type="PANTHER" id="PTHR42801:SF4">
    <property type="entry name" value="AHPC_TSA FAMILY PROTEIN"/>
    <property type="match status" value="1"/>
</dbReference>
<dbReference type="EMBL" id="BX908798">
    <property type="protein sequence ID" value="CAF22815.1"/>
    <property type="molecule type" value="Genomic_DNA"/>
</dbReference>
<evidence type="ECO:0000256" key="4">
    <source>
        <dbReference type="ARBA" id="ARBA00022559"/>
    </source>
</evidence>
<dbReference type="InterPro" id="IPR024706">
    <property type="entry name" value="Peroxiredoxin_AhpC-typ"/>
</dbReference>
<dbReference type="RefSeq" id="WP_011174641.1">
    <property type="nucleotide sequence ID" value="NC_005861.2"/>
</dbReference>
<protein>
    <recommendedName>
        <fullName evidence="3">thioredoxin-dependent peroxiredoxin</fullName>
        <ecNumber evidence="3">1.11.1.24</ecNumber>
    </recommendedName>
    <alternativeName>
        <fullName evidence="9">Thioredoxin peroxidase</fullName>
    </alternativeName>
    <alternativeName>
        <fullName evidence="11">Thioredoxin-dependent peroxiredoxin Bcp</fullName>
    </alternativeName>
</protein>
<dbReference type="PIRSF" id="PIRSF000239">
    <property type="entry name" value="AHPC"/>
    <property type="match status" value="1"/>
</dbReference>
<dbReference type="SUPFAM" id="SSF52833">
    <property type="entry name" value="Thioredoxin-like"/>
    <property type="match status" value="1"/>
</dbReference>
<dbReference type="STRING" id="264201.pc0091"/>
<evidence type="ECO:0000256" key="12">
    <source>
        <dbReference type="ARBA" id="ARBA00049091"/>
    </source>
</evidence>
<keyword evidence="16" id="KW-1185">Reference proteome</keyword>
<dbReference type="EC" id="1.11.1.24" evidence="3"/>
<sequence>MNLPVSVRQQVPSFKAFDEQNQLFSSTNLLGQIYVLYFYPKDDTPGCTLQACQFRDIKTSFEKFETRIIGISPDSLKSHEKFSHKYQLNFTLLSDSSHEMCDLFGVWQEKKIFGKTKMGVIRSTFIVDAKGLIRWIESPAQVDGHAERVLKAIQILKNGEMI</sequence>
<dbReference type="HOGENOM" id="CLU_042529_14_1_0"/>
<dbReference type="GO" id="GO:0005737">
    <property type="term" value="C:cytoplasm"/>
    <property type="evidence" value="ECO:0007669"/>
    <property type="project" value="TreeGrafter"/>
</dbReference>
<dbReference type="InterPro" id="IPR000866">
    <property type="entry name" value="AhpC/TSA"/>
</dbReference>